<evidence type="ECO:0000313" key="6">
    <source>
        <dbReference type="Proteomes" id="UP000314981"/>
    </source>
</evidence>
<evidence type="ECO:0000313" key="7">
    <source>
        <dbReference type="Proteomes" id="UP000429181"/>
    </source>
</evidence>
<sequence length="235" mass="26206">MGVLTQLSCFLFFWLPAASGEAVLYQTPAYIAASLGESISITCRANQSISDYLSWYKQKPGQAPMILIYDADNRYNGVPERFTATQSETEFVFTISQVEADDAAMYYCQQDYALPPTFGQGTKVEIKRSDAEPSVFLFKPSDEQLKTGTVSVVCLVNDFYPKDINVKWKVDGVTQSSSNFQNSFTDQDSKKSTYSLSSILTLPSSEYQSHDAYTCEVSHKSLTTTLVKSFSKNEC</sequence>
<reference evidence="5" key="2">
    <citation type="submission" date="2025-05" db="UniProtKB">
        <authorList>
            <consortium name="Ensembl"/>
        </authorList>
    </citation>
    <scope>IDENTIFICATION</scope>
</reference>
<evidence type="ECO:0000259" key="4">
    <source>
        <dbReference type="PROSITE" id="PS50835"/>
    </source>
</evidence>
<dbReference type="SMART" id="SM00407">
    <property type="entry name" value="IGc1"/>
    <property type="match status" value="1"/>
</dbReference>
<dbReference type="OMA" id="CMSDHNG"/>
<dbReference type="Pfam" id="PF07654">
    <property type="entry name" value="C1-set"/>
    <property type="match status" value="1"/>
</dbReference>
<protein>
    <recommendedName>
        <fullName evidence="4">Ig-like domain-containing protein</fullName>
    </recommendedName>
</protein>
<dbReference type="SMART" id="SM00409">
    <property type="entry name" value="IG"/>
    <property type="match status" value="2"/>
</dbReference>
<proteinExistence type="predicted"/>
<accession>A0A4W2HRK8</accession>
<dbReference type="InterPro" id="IPR003599">
    <property type="entry name" value="Ig_sub"/>
</dbReference>
<dbReference type="InterPro" id="IPR003597">
    <property type="entry name" value="Ig_C1-set"/>
</dbReference>
<evidence type="ECO:0000256" key="2">
    <source>
        <dbReference type="ARBA" id="ARBA00023319"/>
    </source>
</evidence>
<feature type="chain" id="PRO_5044611996" description="Ig-like domain-containing protein" evidence="3">
    <location>
        <begin position="21"/>
        <end position="235"/>
    </location>
</feature>
<evidence type="ECO:0000313" key="5">
    <source>
        <dbReference type="Ensembl" id="ENSBIXP00005032717.1"/>
    </source>
</evidence>
<dbReference type="CDD" id="cd07699">
    <property type="entry name" value="IgC1_L"/>
    <property type="match status" value="1"/>
</dbReference>
<dbReference type="Ensembl" id="ENSBIXT00005000919.1">
    <property type="protein sequence ID" value="ENSBIXP00005032717.1"/>
    <property type="gene ID" value="ENSBIXG00005013257.1"/>
</dbReference>
<dbReference type="InterPro" id="IPR050380">
    <property type="entry name" value="Immune_Resp_Modulators"/>
</dbReference>
<keyword evidence="1" id="KW-1015">Disulfide bond</keyword>
<evidence type="ECO:0000256" key="3">
    <source>
        <dbReference type="SAM" id="SignalP"/>
    </source>
</evidence>
<dbReference type="AlphaFoldDB" id="A0A4W2HRK8"/>
<evidence type="ECO:0000256" key="1">
    <source>
        <dbReference type="ARBA" id="ARBA00023157"/>
    </source>
</evidence>
<feature type="domain" description="Ig-like" evidence="4">
    <location>
        <begin position="16"/>
        <end position="109"/>
    </location>
</feature>
<name>A0A4W2HRK8_BOBOX</name>
<dbReference type="PROSITE" id="PS00290">
    <property type="entry name" value="IG_MHC"/>
    <property type="match status" value="1"/>
</dbReference>
<dbReference type="SUPFAM" id="SSF48726">
    <property type="entry name" value="Immunoglobulin"/>
    <property type="match status" value="2"/>
</dbReference>
<dbReference type="InterPro" id="IPR003006">
    <property type="entry name" value="Ig/MHC_CS"/>
</dbReference>
<reference evidence="6 7" key="1">
    <citation type="submission" date="2018-11" db="EMBL/GenBank/DDBJ databases">
        <title>Haplotype-resolved cattle genomes.</title>
        <authorList>
            <person name="Low W.Y."/>
            <person name="Tearle R."/>
            <person name="Bickhart D.M."/>
            <person name="Rosen B.D."/>
            <person name="Koren S."/>
            <person name="Rhie A."/>
            <person name="Hiendleder S."/>
            <person name="Phillippy A.M."/>
            <person name="Smith T.P.L."/>
            <person name="Williams J.L."/>
        </authorList>
    </citation>
    <scope>NUCLEOTIDE SEQUENCE [LARGE SCALE GENOMIC DNA]</scope>
</reference>
<dbReference type="STRING" id="30522.A0A4W2HRK8"/>
<dbReference type="PANTHER" id="PTHR23411">
    <property type="entry name" value="TAPASIN"/>
    <property type="match status" value="1"/>
</dbReference>
<keyword evidence="2" id="KW-0393">Immunoglobulin domain</keyword>
<dbReference type="Proteomes" id="UP000429181">
    <property type="component" value="Chromosome 11"/>
</dbReference>
<dbReference type="InterPro" id="IPR013783">
    <property type="entry name" value="Ig-like_fold"/>
</dbReference>
<dbReference type="FunFam" id="2.60.40.10:FF:001230">
    <property type="entry name" value="Immunoglobulin kappa variable 8-16"/>
    <property type="match status" value="1"/>
</dbReference>
<feature type="domain" description="Ig-like" evidence="4">
    <location>
        <begin position="133"/>
        <end position="231"/>
    </location>
</feature>
<dbReference type="InterPro" id="IPR036179">
    <property type="entry name" value="Ig-like_dom_sf"/>
</dbReference>
<keyword evidence="6" id="KW-1185">Reference proteome</keyword>
<dbReference type="SMART" id="SM00406">
    <property type="entry name" value="IGv"/>
    <property type="match status" value="1"/>
</dbReference>
<dbReference type="Pfam" id="PF07686">
    <property type="entry name" value="V-set"/>
    <property type="match status" value="1"/>
</dbReference>
<dbReference type="Gene3D" id="2.60.40.10">
    <property type="entry name" value="Immunoglobulins"/>
    <property type="match status" value="2"/>
</dbReference>
<dbReference type="PROSITE" id="PS50835">
    <property type="entry name" value="IG_LIKE"/>
    <property type="match status" value="2"/>
</dbReference>
<dbReference type="InterPro" id="IPR007110">
    <property type="entry name" value="Ig-like_dom"/>
</dbReference>
<organism evidence="5 7">
    <name type="scientific">Bos indicus x Bos taurus</name>
    <name type="common">Hybrid cattle</name>
    <dbReference type="NCBI Taxonomy" id="30522"/>
    <lineage>
        <taxon>Eukaryota</taxon>
        <taxon>Metazoa</taxon>
        <taxon>Chordata</taxon>
        <taxon>Craniata</taxon>
        <taxon>Vertebrata</taxon>
        <taxon>Euteleostomi</taxon>
        <taxon>Mammalia</taxon>
        <taxon>Eutheria</taxon>
        <taxon>Laurasiatheria</taxon>
        <taxon>Artiodactyla</taxon>
        <taxon>Ruminantia</taxon>
        <taxon>Pecora</taxon>
        <taxon>Bovidae</taxon>
        <taxon>Bovinae</taxon>
        <taxon>Bos</taxon>
    </lineage>
</organism>
<dbReference type="Proteomes" id="UP000314981">
    <property type="component" value="Chromosome 11"/>
</dbReference>
<feature type="signal peptide" evidence="3">
    <location>
        <begin position="1"/>
        <end position="20"/>
    </location>
</feature>
<dbReference type="InterPro" id="IPR013106">
    <property type="entry name" value="Ig_V-set"/>
</dbReference>
<dbReference type="Ensembl" id="ENSBIXT00000019833.1">
    <property type="protein sequence ID" value="ENSBIXP00000033431.1"/>
    <property type="gene ID" value="ENSBIXG00000002488.1"/>
</dbReference>
<dbReference type="FunFam" id="2.60.40.10:FF:000283">
    <property type="entry name" value="Immunoglobulin kappa constant"/>
    <property type="match status" value="1"/>
</dbReference>
<dbReference type="GeneTree" id="ENSGT00940000153924"/>
<keyword evidence="3" id="KW-0732">Signal</keyword>